<sequence length="117" mass="13730">MVIPIFRIFDMEKVHSFYINYLGFKKDWEHQYSENMPVYIQVSLNDAVIHLSEHYGDASPGGAIRIKIKDLKSFHSLLVEKQYPYSNPAIEKTPWGTSELTVIDPFSNRIIFYEELE</sequence>
<evidence type="ECO:0000256" key="1">
    <source>
        <dbReference type="ARBA" id="ARBA00011051"/>
    </source>
</evidence>
<name>A0ABY4GRK8_9BACI</name>
<evidence type="ECO:0000256" key="2">
    <source>
        <dbReference type="ARBA" id="ARBA00021572"/>
    </source>
</evidence>
<evidence type="ECO:0000259" key="4">
    <source>
        <dbReference type="PROSITE" id="PS51819"/>
    </source>
</evidence>
<dbReference type="CDD" id="cd08349">
    <property type="entry name" value="BLMA_like"/>
    <property type="match status" value="1"/>
</dbReference>
<gene>
    <name evidence="5" type="ORF">MUN87_08455</name>
</gene>
<protein>
    <recommendedName>
        <fullName evidence="2">Bleomycin resistance protein</fullName>
    </recommendedName>
</protein>
<dbReference type="InterPro" id="IPR037523">
    <property type="entry name" value="VOC_core"/>
</dbReference>
<evidence type="ECO:0000313" key="5">
    <source>
        <dbReference type="EMBL" id="UOQ86899.1"/>
    </source>
</evidence>
<dbReference type="RefSeq" id="WP_244747273.1">
    <property type="nucleotide sequence ID" value="NZ_CP095071.1"/>
</dbReference>
<organism evidence="5 6">
    <name type="scientific">Gracilibacillus salinarum</name>
    <dbReference type="NCBI Taxonomy" id="2932255"/>
    <lineage>
        <taxon>Bacteria</taxon>
        <taxon>Bacillati</taxon>
        <taxon>Bacillota</taxon>
        <taxon>Bacilli</taxon>
        <taxon>Bacillales</taxon>
        <taxon>Bacillaceae</taxon>
        <taxon>Gracilibacillus</taxon>
    </lineage>
</organism>
<dbReference type="PROSITE" id="PS51819">
    <property type="entry name" value="VOC"/>
    <property type="match status" value="1"/>
</dbReference>
<dbReference type="Pfam" id="PF19581">
    <property type="entry name" value="Glyoxalase_7"/>
    <property type="match status" value="1"/>
</dbReference>
<keyword evidence="6" id="KW-1185">Reference proteome</keyword>
<dbReference type="Gene3D" id="3.10.180.10">
    <property type="entry name" value="2,3-Dihydroxybiphenyl 1,2-Dioxygenase, domain 1"/>
    <property type="match status" value="1"/>
</dbReference>
<dbReference type="EMBL" id="CP095071">
    <property type="protein sequence ID" value="UOQ86899.1"/>
    <property type="molecule type" value="Genomic_DNA"/>
</dbReference>
<accession>A0ABY4GRK8</accession>
<feature type="domain" description="VOC" evidence="4">
    <location>
        <begin position="1"/>
        <end position="115"/>
    </location>
</feature>
<evidence type="ECO:0000256" key="3">
    <source>
        <dbReference type="ARBA" id="ARBA00023251"/>
    </source>
</evidence>
<reference evidence="5 6" key="1">
    <citation type="submission" date="2022-04" db="EMBL/GenBank/DDBJ databases">
        <title>Gracilibacillus sp. isolated from saltern.</title>
        <authorList>
            <person name="Won M."/>
            <person name="Lee C.-M."/>
            <person name="Woen H.-Y."/>
            <person name="Kwon S.-W."/>
        </authorList>
    </citation>
    <scope>NUCLEOTIDE SEQUENCE [LARGE SCALE GENOMIC DNA]</scope>
    <source>
        <strain evidence="5 6">SSPM10-3</strain>
    </source>
</reference>
<dbReference type="InterPro" id="IPR000335">
    <property type="entry name" value="Bleomycin-R"/>
</dbReference>
<comment type="similarity">
    <text evidence="1">Belongs to the bleomycin resistance protein family.</text>
</comment>
<dbReference type="SUPFAM" id="SSF54593">
    <property type="entry name" value="Glyoxalase/Bleomycin resistance protein/Dihydroxybiphenyl dioxygenase"/>
    <property type="match status" value="1"/>
</dbReference>
<dbReference type="Proteomes" id="UP000831537">
    <property type="component" value="Chromosome"/>
</dbReference>
<dbReference type="InterPro" id="IPR029068">
    <property type="entry name" value="Glyas_Bleomycin-R_OHBP_Dase"/>
</dbReference>
<keyword evidence="3" id="KW-0046">Antibiotic resistance</keyword>
<evidence type="ECO:0000313" key="6">
    <source>
        <dbReference type="Proteomes" id="UP000831537"/>
    </source>
</evidence>
<proteinExistence type="inferred from homology"/>